<dbReference type="PANTHER" id="PTHR43780">
    <property type="entry name" value="1-AMINOCYCLOPROPANE-1-CARBOXYLATE DEAMINASE-RELATED"/>
    <property type="match status" value="1"/>
</dbReference>
<reference evidence="5" key="1">
    <citation type="submission" date="2021-12" db="EMBL/GenBank/DDBJ databases">
        <title>Alicyclobacillaceae gen. nov., sp. nov., isolated from chalcocite enrichment system.</title>
        <authorList>
            <person name="Jiang Z."/>
        </authorList>
    </citation>
    <scope>NUCLEOTIDE SEQUENCE</scope>
    <source>
        <strain evidence="5">MYW30-H2</strain>
    </source>
</reference>
<dbReference type="Pfam" id="PF00291">
    <property type="entry name" value="PALP"/>
    <property type="match status" value="1"/>
</dbReference>
<dbReference type="InterPro" id="IPR001926">
    <property type="entry name" value="TrpB-like_PALP"/>
</dbReference>
<evidence type="ECO:0000256" key="3">
    <source>
        <dbReference type="ARBA" id="ARBA00022898"/>
    </source>
</evidence>
<protein>
    <submittedName>
        <fullName evidence="5">Pyridoxal-phosphate dependent enzyme</fullName>
    </submittedName>
</protein>
<evidence type="ECO:0000313" key="5">
    <source>
        <dbReference type="EMBL" id="UOF92315.1"/>
    </source>
</evidence>
<dbReference type="InterPro" id="IPR027278">
    <property type="entry name" value="ACCD_DCysDesulf"/>
</dbReference>
<evidence type="ECO:0000256" key="1">
    <source>
        <dbReference type="ARBA" id="ARBA00001933"/>
    </source>
</evidence>
<dbReference type="PIRSF" id="PIRSF006278">
    <property type="entry name" value="ACCD_DCysDesulf"/>
    <property type="match status" value="1"/>
</dbReference>
<comment type="cofactor">
    <cofactor evidence="1">
        <name>pyridoxal 5'-phosphate</name>
        <dbReference type="ChEBI" id="CHEBI:597326"/>
    </cofactor>
</comment>
<dbReference type="SUPFAM" id="SSF53686">
    <property type="entry name" value="Tryptophan synthase beta subunit-like PLP-dependent enzymes"/>
    <property type="match status" value="1"/>
</dbReference>
<evidence type="ECO:0000256" key="2">
    <source>
        <dbReference type="ARBA" id="ARBA00008639"/>
    </source>
</evidence>
<sequence>MTGGNKIRKLEYILADAKEKGADTIVTTGGLQSNHTKITAAFAIKLGFKPILLLNGREPEVKKANLFINDLLGVEVRYIQVGNQKEMNQALDMVARKLKEEGKRPYVIPVGGSKGLGSLGYIDAYHELESQRRKMNLNFDWEFITTGSGGTFAGIYMGHLIHGSESKLVGVSPWLPAGEIRDQIIDCINEGAKYMDHSFLRYSSKVDPLTIHIDDQFIGEGYGKPTRAGMHALKLIAFTEGILLDHVYTAKTMACLLHYVETGIIEKKSKYYFGILVPQQGCLL</sequence>
<comment type="similarity">
    <text evidence="2">Belongs to the ACC deaminase/D-cysteine desulfhydrase family.</text>
</comment>
<accession>A0ABY4CPC9</accession>
<evidence type="ECO:0000259" key="4">
    <source>
        <dbReference type="Pfam" id="PF00291"/>
    </source>
</evidence>
<feature type="domain" description="Tryptophan synthase beta chain-like PALP" evidence="4">
    <location>
        <begin position="2"/>
        <end position="269"/>
    </location>
</feature>
<organism evidence="5 6">
    <name type="scientific">Fodinisporobacter ferrooxydans</name>
    <dbReference type="NCBI Taxonomy" id="2901836"/>
    <lineage>
        <taxon>Bacteria</taxon>
        <taxon>Bacillati</taxon>
        <taxon>Bacillota</taxon>
        <taxon>Bacilli</taxon>
        <taxon>Bacillales</taxon>
        <taxon>Alicyclobacillaceae</taxon>
        <taxon>Fodinisporobacter</taxon>
    </lineage>
</organism>
<dbReference type="Proteomes" id="UP000830167">
    <property type="component" value="Chromosome"/>
</dbReference>
<gene>
    <name evidence="5" type="ORF">LSG31_09195</name>
</gene>
<keyword evidence="3" id="KW-0663">Pyridoxal phosphate</keyword>
<dbReference type="RefSeq" id="WP_347438991.1">
    <property type="nucleotide sequence ID" value="NZ_CP089291.1"/>
</dbReference>
<name>A0ABY4CPC9_9BACL</name>
<dbReference type="EMBL" id="CP089291">
    <property type="protein sequence ID" value="UOF92315.1"/>
    <property type="molecule type" value="Genomic_DNA"/>
</dbReference>
<dbReference type="InterPro" id="IPR036052">
    <property type="entry name" value="TrpB-like_PALP_sf"/>
</dbReference>
<dbReference type="PANTHER" id="PTHR43780:SF2">
    <property type="entry name" value="1-AMINOCYCLOPROPANE-1-CARBOXYLATE DEAMINASE-RELATED"/>
    <property type="match status" value="1"/>
</dbReference>
<keyword evidence="6" id="KW-1185">Reference proteome</keyword>
<evidence type="ECO:0000313" key="6">
    <source>
        <dbReference type="Proteomes" id="UP000830167"/>
    </source>
</evidence>
<dbReference type="Gene3D" id="3.40.50.1100">
    <property type="match status" value="2"/>
</dbReference>
<proteinExistence type="inferred from homology"/>